<evidence type="ECO:0000313" key="8">
    <source>
        <dbReference type="EMBL" id="SPP66885.1"/>
    </source>
</evidence>
<dbReference type="AlphaFoldDB" id="A0A330LAL0"/>
<dbReference type="EMBL" id="OUNR01000022">
    <property type="protein sequence ID" value="SPP66885.1"/>
    <property type="molecule type" value="Genomic_DNA"/>
</dbReference>
<comment type="similarity">
    <text evidence="2">Belongs to the outer membrane factor (OMF) (TC 1.B.17) family.</text>
</comment>
<gene>
    <name evidence="8" type="ORF">NITLEN_90140</name>
</gene>
<evidence type="ECO:0000256" key="7">
    <source>
        <dbReference type="ARBA" id="ARBA00023237"/>
    </source>
</evidence>
<dbReference type="SUPFAM" id="SSF56954">
    <property type="entry name" value="Outer membrane efflux proteins (OEP)"/>
    <property type="match status" value="1"/>
</dbReference>
<evidence type="ECO:0000313" key="9">
    <source>
        <dbReference type="Proteomes" id="UP000248168"/>
    </source>
</evidence>
<proteinExistence type="inferred from homology"/>
<keyword evidence="3" id="KW-0813">Transport</keyword>
<keyword evidence="5" id="KW-0812">Transmembrane</keyword>
<dbReference type="InterPro" id="IPR051906">
    <property type="entry name" value="TolC-like"/>
</dbReference>
<protein>
    <submittedName>
        <fullName evidence="8">Putative Outer membrane efflux protein</fullName>
    </submittedName>
</protein>
<evidence type="ECO:0000256" key="4">
    <source>
        <dbReference type="ARBA" id="ARBA00022452"/>
    </source>
</evidence>
<evidence type="ECO:0000256" key="1">
    <source>
        <dbReference type="ARBA" id="ARBA00004442"/>
    </source>
</evidence>
<evidence type="ECO:0000256" key="5">
    <source>
        <dbReference type="ARBA" id="ARBA00022692"/>
    </source>
</evidence>
<dbReference type="PANTHER" id="PTHR30026">
    <property type="entry name" value="OUTER MEMBRANE PROTEIN TOLC"/>
    <property type="match status" value="1"/>
</dbReference>
<dbReference type="GO" id="GO:0009279">
    <property type="term" value="C:cell outer membrane"/>
    <property type="evidence" value="ECO:0007669"/>
    <property type="project" value="UniProtKB-SubCell"/>
</dbReference>
<organism evidence="8 9">
    <name type="scientific">Nitrospira lenta</name>
    <dbReference type="NCBI Taxonomy" id="1436998"/>
    <lineage>
        <taxon>Bacteria</taxon>
        <taxon>Pseudomonadati</taxon>
        <taxon>Nitrospirota</taxon>
        <taxon>Nitrospiria</taxon>
        <taxon>Nitrospirales</taxon>
        <taxon>Nitrospiraceae</taxon>
        <taxon>Nitrospira</taxon>
    </lineage>
</organism>
<dbReference type="Proteomes" id="UP000248168">
    <property type="component" value="Unassembled WGS sequence"/>
</dbReference>
<evidence type="ECO:0000256" key="6">
    <source>
        <dbReference type="ARBA" id="ARBA00023136"/>
    </source>
</evidence>
<keyword evidence="6" id="KW-0472">Membrane</keyword>
<evidence type="ECO:0000256" key="2">
    <source>
        <dbReference type="ARBA" id="ARBA00007613"/>
    </source>
</evidence>
<dbReference type="Gene3D" id="1.20.1600.10">
    <property type="entry name" value="Outer membrane efflux proteins (OEP)"/>
    <property type="match status" value="1"/>
</dbReference>
<keyword evidence="7" id="KW-0998">Cell outer membrane</keyword>
<dbReference type="PANTHER" id="PTHR30026:SF20">
    <property type="entry name" value="OUTER MEMBRANE PROTEIN TOLC"/>
    <property type="match status" value="1"/>
</dbReference>
<accession>A0A330LAL0</accession>
<dbReference type="InParanoid" id="A0A330LAL0"/>
<dbReference type="Pfam" id="PF02321">
    <property type="entry name" value="OEP"/>
    <property type="match status" value="2"/>
</dbReference>
<dbReference type="InterPro" id="IPR003423">
    <property type="entry name" value="OMP_efflux"/>
</dbReference>
<dbReference type="GO" id="GO:0015288">
    <property type="term" value="F:porin activity"/>
    <property type="evidence" value="ECO:0007669"/>
    <property type="project" value="TreeGrafter"/>
</dbReference>
<keyword evidence="9" id="KW-1185">Reference proteome</keyword>
<reference evidence="9" key="1">
    <citation type="submission" date="2018-04" db="EMBL/GenBank/DDBJ databases">
        <authorList>
            <person name="Lucker S."/>
            <person name="Sakoula D."/>
        </authorList>
    </citation>
    <scope>NUCLEOTIDE SEQUENCE [LARGE SCALE GENOMIC DNA]</scope>
</reference>
<dbReference type="GO" id="GO:0015562">
    <property type="term" value="F:efflux transmembrane transporter activity"/>
    <property type="evidence" value="ECO:0007669"/>
    <property type="project" value="InterPro"/>
</dbReference>
<name>A0A330LAL0_9BACT</name>
<sequence>MQRRWLWRRVREIWSIGLLLGLLAPAISDAAELSPLATESGVVSLAPLQLSLRGAIDAALGNNPNVRLYKERIEAARGNVMTQLGAMLPNLSGSARQSQQTTFLGTLGLAPVRTSEFSIFDGRVNYTQNLFSLSLIQRWRSSREALKVAEFESEGAKADAMSTVGLFYMEALKAQATIKMREANQQPFTDLLAFVKRRQGGGMGTGLDTARLESQLENERQHFSIARSDFERAKLNLLNAMGLPLDISLQLTDDFRLSAERFPSVEEAIDVAIAQRPEVQAQNLRIKSTALAFSSTVGERLPALVAQGDYGFIGNRVHNTLDTYNVAVLLQIPIFDGGQREGRIREARSQLEQESIRMQGVTLQVKMDVREALVTMAGAKDQLVIAQAGLKASLLELLLARERFAVLTSNSSLEVTNALFSVSRARENAVDALFRLNASRVHLARAMGELDRIN</sequence>
<evidence type="ECO:0000256" key="3">
    <source>
        <dbReference type="ARBA" id="ARBA00022448"/>
    </source>
</evidence>
<comment type="subcellular location">
    <subcellularLocation>
        <location evidence="1">Cell outer membrane</location>
    </subcellularLocation>
</comment>
<keyword evidence="4" id="KW-1134">Transmembrane beta strand</keyword>
<dbReference type="GO" id="GO:1990281">
    <property type="term" value="C:efflux pump complex"/>
    <property type="evidence" value="ECO:0007669"/>
    <property type="project" value="TreeGrafter"/>
</dbReference>